<name>A0A3L6SQ91_PANMI</name>
<evidence type="ECO:0000313" key="1">
    <source>
        <dbReference type="EMBL" id="RLN23884.1"/>
    </source>
</evidence>
<protein>
    <submittedName>
        <fullName evidence="1">Uncharacterized protein</fullName>
    </submittedName>
</protein>
<keyword evidence="2" id="KW-1185">Reference proteome</keyword>
<reference evidence="2" key="1">
    <citation type="journal article" date="2019" name="Nat. Commun.">
        <title>The genome of broomcorn millet.</title>
        <authorList>
            <person name="Zou C."/>
            <person name="Miki D."/>
            <person name="Li D."/>
            <person name="Tang Q."/>
            <person name="Xiao L."/>
            <person name="Rajput S."/>
            <person name="Deng P."/>
            <person name="Jia W."/>
            <person name="Huang R."/>
            <person name="Zhang M."/>
            <person name="Sun Y."/>
            <person name="Hu J."/>
            <person name="Fu X."/>
            <person name="Schnable P.S."/>
            <person name="Li F."/>
            <person name="Zhang H."/>
            <person name="Feng B."/>
            <person name="Zhu X."/>
            <person name="Liu R."/>
            <person name="Schnable J.C."/>
            <person name="Zhu J.-K."/>
            <person name="Zhang H."/>
        </authorList>
    </citation>
    <scope>NUCLEOTIDE SEQUENCE [LARGE SCALE GENOMIC DNA]</scope>
</reference>
<organism evidence="1 2">
    <name type="scientific">Panicum miliaceum</name>
    <name type="common">Proso millet</name>
    <name type="synonym">Broomcorn millet</name>
    <dbReference type="NCBI Taxonomy" id="4540"/>
    <lineage>
        <taxon>Eukaryota</taxon>
        <taxon>Viridiplantae</taxon>
        <taxon>Streptophyta</taxon>
        <taxon>Embryophyta</taxon>
        <taxon>Tracheophyta</taxon>
        <taxon>Spermatophyta</taxon>
        <taxon>Magnoliopsida</taxon>
        <taxon>Liliopsida</taxon>
        <taxon>Poales</taxon>
        <taxon>Poaceae</taxon>
        <taxon>PACMAD clade</taxon>
        <taxon>Panicoideae</taxon>
        <taxon>Panicodae</taxon>
        <taxon>Paniceae</taxon>
        <taxon>Panicinae</taxon>
        <taxon>Panicum</taxon>
        <taxon>Panicum sect. Panicum</taxon>
    </lineage>
</organism>
<dbReference type="AlphaFoldDB" id="A0A3L6SQ91"/>
<proteinExistence type="predicted"/>
<sequence length="62" mass="7142">MAQPRCLHYLQGTTLPPLPARCLSKCPAPDTFLLSDTRGRNQDYPLRKCATAIPRYEHIWMK</sequence>
<accession>A0A3L6SQ91</accession>
<dbReference type="Proteomes" id="UP000275267">
    <property type="component" value="Unassembled WGS sequence"/>
</dbReference>
<dbReference type="EMBL" id="PQIB02000004">
    <property type="protein sequence ID" value="RLN23884.1"/>
    <property type="molecule type" value="Genomic_DNA"/>
</dbReference>
<comment type="caution">
    <text evidence="1">The sequence shown here is derived from an EMBL/GenBank/DDBJ whole genome shotgun (WGS) entry which is preliminary data.</text>
</comment>
<gene>
    <name evidence="1" type="ORF">C2845_PM07G18450</name>
</gene>
<evidence type="ECO:0000313" key="2">
    <source>
        <dbReference type="Proteomes" id="UP000275267"/>
    </source>
</evidence>